<accession>A0ABQ9G3K9</accession>
<proteinExistence type="predicted"/>
<feature type="region of interest" description="Disordered" evidence="1">
    <location>
        <begin position="1"/>
        <end position="28"/>
    </location>
</feature>
<feature type="compositionally biased region" description="Basic and acidic residues" evidence="1">
    <location>
        <begin position="1"/>
        <end position="17"/>
    </location>
</feature>
<dbReference type="Proteomes" id="UP001159363">
    <property type="component" value="Chromosome 15"/>
</dbReference>
<evidence type="ECO:0000256" key="1">
    <source>
        <dbReference type="SAM" id="MobiDB-lite"/>
    </source>
</evidence>
<reference evidence="2 3" key="1">
    <citation type="submission" date="2023-02" db="EMBL/GenBank/DDBJ databases">
        <title>LHISI_Scaffold_Assembly.</title>
        <authorList>
            <person name="Stuart O.P."/>
            <person name="Cleave R."/>
            <person name="Magrath M.J.L."/>
            <person name="Mikheyev A.S."/>
        </authorList>
    </citation>
    <scope>NUCLEOTIDE SEQUENCE [LARGE SCALE GENOMIC DNA]</scope>
    <source>
        <strain evidence="2">Daus_M_001</strain>
        <tissue evidence="2">Leg muscle</tissue>
    </source>
</reference>
<protein>
    <submittedName>
        <fullName evidence="2">Uncharacterized protein</fullName>
    </submittedName>
</protein>
<gene>
    <name evidence="2" type="ORF">PR048_032654</name>
</gene>
<organism evidence="2 3">
    <name type="scientific">Dryococelus australis</name>
    <dbReference type="NCBI Taxonomy" id="614101"/>
    <lineage>
        <taxon>Eukaryota</taxon>
        <taxon>Metazoa</taxon>
        <taxon>Ecdysozoa</taxon>
        <taxon>Arthropoda</taxon>
        <taxon>Hexapoda</taxon>
        <taxon>Insecta</taxon>
        <taxon>Pterygota</taxon>
        <taxon>Neoptera</taxon>
        <taxon>Polyneoptera</taxon>
        <taxon>Phasmatodea</taxon>
        <taxon>Verophasmatodea</taxon>
        <taxon>Anareolatae</taxon>
        <taxon>Phasmatidae</taxon>
        <taxon>Eurycanthinae</taxon>
        <taxon>Dryococelus</taxon>
    </lineage>
</organism>
<evidence type="ECO:0000313" key="2">
    <source>
        <dbReference type="EMBL" id="KAJ8866793.1"/>
    </source>
</evidence>
<name>A0ABQ9G3K9_9NEOP</name>
<evidence type="ECO:0000313" key="3">
    <source>
        <dbReference type="Proteomes" id="UP001159363"/>
    </source>
</evidence>
<dbReference type="EMBL" id="JARBHB010000016">
    <property type="protein sequence ID" value="KAJ8866793.1"/>
    <property type="molecule type" value="Genomic_DNA"/>
</dbReference>
<sequence length="432" mass="47724">MEQRRNRRAGEAGDPRENLTSSDIVRHDSYMRKYGGGPDVESNPVLLEAGSRSSRSLISDKPRCAISPPALCSFYFPLEFEIEMGSQVGAHTSREPSPRARHKVVLATGVPPRLHGAAVVRWLDYSPPTCRRTKFDSRRGIVPGDAACSVGLFLEISPPPALAFRTAAKKVSTGNIMLSEPAQEDSGHLHAFLMAGTNLPLRLQSVNKLGHGFEIRGFQQAAPQAVANVRVFSWRQFNHDVQFAHAPNHMTYDWLHRRGSKLYPRIGSKIDTANYCTIRVQSWSGDRYEVHFEPPKSANHEISLMQHFHIGTKIKLDPGSGLGSFYLGSGKMLVQPGIRDPGCSYTETSDRNGRSRSRGAAVVWRLDYSPQTATNRVRFPDGPPPPPPTMDISRLGIVPDDAAGRRVFSGTSRFPLHPCIPTLIHTRLASPP</sequence>
<keyword evidence="3" id="KW-1185">Reference proteome</keyword>
<comment type="caution">
    <text evidence="2">The sequence shown here is derived from an EMBL/GenBank/DDBJ whole genome shotgun (WGS) entry which is preliminary data.</text>
</comment>